<dbReference type="SFLD" id="SFLDG00358">
    <property type="entry name" value="Main_(cytGST)"/>
    <property type="match status" value="1"/>
</dbReference>
<dbReference type="EMBL" id="KN824911">
    <property type="protein sequence ID" value="KIK97990.1"/>
    <property type="molecule type" value="Genomic_DNA"/>
</dbReference>
<dbReference type="InterPro" id="IPR010987">
    <property type="entry name" value="Glutathione-S-Trfase_C-like"/>
</dbReference>
<dbReference type="FunCoup" id="A0A0D0EBP7">
    <property type="interactions" value="120"/>
</dbReference>
<proteinExistence type="inferred from homology"/>
<evidence type="ECO:0000259" key="2">
    <source>
        <dbReference type="PROSITE" id="PS50404"/>
    </source>
</evidence>
<keyword evidence="5" id="KW-1185">Reference proteome</keyword>
<gene>
    <name evidence="4" type="ORF">PAXRUDRAFT_9844</name>
</gene>
<reference evidence="4 5" key="1">
    <citation type="submission" date="2014-04" db="EMBL/GenBank/DDBJ databases">
        <authorList>
            <consortium name="DOE Joint Genome Institute"/>
            <person name="Kuo A."/>
            <person name="Kohler A."/>
            <person name="Jargeat P."/>
            <person name="Nagy L.G."/>
            <person name="Floudas D."/>
            <person name="Copeland A."/>
            <person name="Barry K.W."/>
            <person name="Cichocki N."/>
            <person name="Veneault-Fourrey C."/>
            <person name="LaButti K."/>
            <person name="Lindquist E.A."/>
            <person name="Lipzen A."/>
            <person name="Lundell T."/>
            <person name="Morin E."/>
            <person name="Murat C."/>
            <person name="Sun H."/>
            <person name="Tunlid A."/>
            <person name="Henrissat B."/>
            <person name="Grigoriev I.V."/>
            <person name="Hibbett D.S."/>
            <person name="Martin F."/>
            <person name="Nordberg H.P."/>
            <person name="Cantor M.N."/>
            <person name="Hua S.X."/>
        </authorList>
    </citation>
    <scope>NUCLEOTIDE SEQUENCE [LARGE SCALE GENOMIC DNA]</scope>
    <source>
        <strain evidence="4 5">Ve08.2h10</strain>
    </source>
</reference>
<feature type="domain" description="GST C-terminal" evidence="3">
    <location>
        <begin position="101"/>
        <end position="183"/>
    </location>
</feature>
<evidence type="ECO:0000259" key="3">
    <source>
        <dbReference type="PROSITE" id="PS50405"/>
    </source>
</evidence>
<dbReference type="Gene3D" id="1.20.1050.10">
    <property type="match status" value="1"/>
</dbReference>
<organism evidence="4 5">
    <name type="scientific">Paxillus rubicundulus Ve08.2h10</name>
    <dbReference type="NCBI Taxonomy" id="930991"/>
    <lineage>
        <taxon>Eukaryota</taxon>
        <taxon>Fungi</taxon>
        <taxon>Dikarya</taxon>
        <taxon>Basidiomycota</taxon>
        <taxon>Agaricomycotina</taxon>
        <taxon>Agaricomycetes</taxon>
        <taxon>Agaricomycetidae</taxon>
        <taxon>Boletales</taxon>
        <taxon>Paxilineae</taxon>
        <taxon>Paxillaceae</taxon>
        <taxon>Paxillus</taxon>
    </lineage>
</organism>
<dbReference type="Proteomes" id="UP000054538">
    <property type="component" value="Unassembled WGS sequence"/>
</dbReference>
<dbReference type="SUPFAM" id="SSF52833">
    <property type="entry name" value="Thioredoxin-like"/>
    <property type="match status" value="1"/>
</dbReference>
<dbReference type="PROSITE" id="PS50404">
    <property type="entry name" value="GST_NTER"/>
    <property type="match status" value="1"/>
</dbReference>
<dbReference type="Pfam" id="PF02798">
    <property type="entry name" value="GST_N"/>
    <property type="match status" value="1"/>
</dbReference>
<reference evidence="5" key="2">
    <citation type="submission" date="2015-01" db="EMBL/GenBank/DDBJ databases">
        <title>Evolutionary Origins and Diversification of the Mycorrhizal Mutualists.</title>
        <authorList>
            <consortium name="DOE Joint Genome Institute"/>
            <consortium name="Mycorrhizal Genomics Consortium"/>
            <person name="Kohler A."/>
            <person name="Kuo A."/>
            <person name="Nagy L.G."/>
            <person name="Floudas D."/>
            <person name="Copeland A."/>
            <person name="Barry K.W."/>
            <person name="Cichocki N."/>
            <person name="Veneault-Fourrey C."/>
            <person name="LaButti K."/>
            <person name="Lindquist E.A."/>
            <person name="Lipzen A."/>
            <person name="Lundell T."/>
            <person name="Morin E."/>
            <person name="Murat C."/>
            <person name="Riley R."/>
            <person name="Ohm R."/>
            <person name="Sun H."/>
            <person name="Tunlid A."/>
            <person name="Henrissat B."/>
            <person name="Grigoriev I.V."/>
            <person name="Hibbett D.S."/>
            <person name="Martin F."/>
        </authorList>
    </citation>
    <scope>NUCLEOTIDE SEQUENCE [LARGE SCALE GENOMIC DNA]</scope>
    <source>
        <strain evidence="5">Ve08.2h10</strain>
    </source>
</reference>
<protein>
    <recommendedName>
        <fullName evidence="6">Glutathione transferase</fullName>
    </recommendedName>
</protein>
<dbReference type="OrthoDB" id="422574at2759"/>
<feature type="domain" description="GST N-terminal" evidence="2">
    <location>
        <begin position="2"/>
        <end position="94"/>
    </location>
</feature>
<evidence type="ECO:0000313" key="4">
    <source>
        <dbReference type="EMBL" id="KIK97990.1"/>
    </source>
</evidence>
<dbReference type="CDD" id="cd03048">
    <property type="entry name" value="GST_N_Ure2p_like"/>
    <property type="match status" value="1"/>
</dbReference>
<evidence type="ECO:0000313" key="5">
    <source>
        <dbReference type="Proteomes" id="UP000054538"/>
    </source>
</evidence>
<dbReference type="InterPro" id="IPR040079">
    <property type="entry name" value="Glutathione_S-Trfase"/>
</dbReference>
<dbReference type="PANTHER" id="PTHR44051:SF8">
    <property type="entry name" value="GLUTATHIONE S-TRANSFERASE GSTA"/>
    <property type="match status" value="1"/>
</dbReference>
<dbReference type="SFLD" id="SFLDG01151">
    <property type="entry name" value="Main.2:_Nu-like"/>
    <property type="match status" value="1"/>
</dbReference>
<evidence type="ECO:0000256" key="1">
    <source>
        <dbReference type="ARBA" id="ARBA00007409"/>
    </source>
</evidence>
<comment type="similarity">
    <text evidence="1">Belongs to the GST superfamily.</text>
</comment>
<dbReference type="SFLD" id="SFLDS00019">
    <property type="entry name" value="Glutathione_Transferase_(cytos"/>
    <property type="match status" value="1"/>
</dbReference>
<dbReference type="PROSITE" id="PS50405">
    <property type="entry name" value="GST_CTER"/>
    <property type="match status" value="1"/>
</dbReference>
<dbReference type="InterPro" id="IPR036282">
    <property type="entry name" value="Glutathione-S-Trfase_C_sf"/>
</dbReference>
<dbReference type="HOGENOM" id="CLU_011226_14_0_1"/>
<dbReference type="InParanoid" id="A0A0D0EBP7"/>
<dbReference type="STRING" id="930991.A0A0D0EBP7"/>
<name>A0A0D0EBP7_9AGAM</name>
<dbReference type="Gene3D" id="3.40.30.10">
    <property type="entry name" value="Glutaredoxin"/>
    <property type="match status" value="1"/>
</dbReference>
<dbReference type="InterPro" id="IPR036249">
    <property type="entry name" value="Thioredoxin-like_sf"/>
</dbReference>
<sequence length="183" mass="20701">MSKALLFYTAPTPNGHKVSVMLEELKAAYGSVLDYEVEKIDISTNRQKEPWFIALNPNGRIPVIVDRTHKPDPFPVFESAAILLYLVRKYDTEGRFTFPAGSDDESVMLQWIFFAHGGVGPMQGQAHHFRNYAPEDIPYGKKRYTDEVGRLYNVLNIRLEGRDYLAGPGKGKLSIADINVVPW</sequence>
<dbReference type="InterPro" id="IPR004045">
    <property type="entry name" value="Glutathione_S-Trfase_N"/>
</dbReference>
<dbReference type="AlphaFoldDB" id="A0A0D0EBP7"/>
<dbReference type="SUPFAM" id="SSF47616">
    <property type="entry name" value="GST C-terminal domain-like"/>
    <property type="match status" value="1"/>
</dbReference>
<evidence type="ECO:0008006" key="6">
    <source>
        <dbReference type="Google" id="ProtNLM"/>
    </source>
</evidence>
<accession>A0A0D0EBP7</accession>
<dbReference type="PANTHER" id="PTHR44051">
    <property type="entry name" value="GLUTATHIONE S-TRANSFERASE-RELATED"/>
    <property type="match status" value="1"/>
</dbReference>